<reference evidence="3 4" key="1">
    <citation type="submission" date="2021-06" db="EMBL/GenBank/DDBJ databases">
        <title>Caerostris extrusa draft genome.</title>
        <authorList>
            <person name="Kono N."/>
            <person name="Arakawa K."/>
        </authorList>
    </citation>
    <scope>NUCLEOTIDE SEQUENCE [LARGE SCALE GENOMIC DNA]</scope>
</reference>
<keyword evidence="4" id="KW-1185">Reference proteome</keyword>
<comment type="caution">
    <text evidence="3">The sequence shown here is derived from an EMBL/GenBank/DDBJ whole genome shotgun (WGS) entry which is preliminary data.</text>
</comment>
<dbReference type="GO" id="GO:0000976">
    <property type="term" value="F:transcription cis-regulatory region binding"/>
    <property type="evidence" value="ECO:0007669"/>
    <property type="project" value="InterPro"/>
</dbReference>
<gene>
    <name evidence="3" type="ORF">CEXT_339451</name>
</gene>
<dbReference type="EMBL" id="BPLR01011971">
    <property type="protein sequence ID" value="GIY50348.1"/>
    <property type="molecule type" value="Genomic_DNA"/>
</dbReference>
<feature type="compositionally biased region" description="Basic and acidic residues" evidence="1">
    <location>
        <begin position="30"/>
        <end position="51"/>
    </location>
</feature>
<evidence type="ECO:0000313" key="4">
    <source>
        <dbReference type="Proteomes" id="UP001054945"/>
    </source>
</evidence>
<proteinExistence type="predicted"/>
<organism evidence="3 4">
    <name type="scientific">Caerostris extrusa</name>
    <name type="common">Bark spider</name>
    <name type="synonym">Caerostris bankana</name>
    <dbReference type="NCBI Taxonomy" id="172846"/>
    <lineage>
        <taxon>Eukaryota</taxon>
        <taxon>Metazoa</taxon>
        <taxon>Ecdysozoa</taxon>
        <taxon>Arthropoda</taxon>
        <taxon>Chelicerata</taxon>
        <taxon>Arachnida</taxon>
        <taxon>Araneae</taxon>
        <taxon>Araneomorphae</taxon>
        <taxon>Entelegynae</taxon>
        <taxon>Araneoidea</taxon>
        <taxon>Araneidae</taxon>
        <taxon>Caerostris</taxon>
    </lineage>
</organism>
<dbReference type="InterPro" id="IPR001346">
    <property type="entry name" value="Interferon_reg_fact_DNA-bd_dom"/>
</dbReference>
<feature type="region of interest" description="Disordered" evidence="1">
    <location>
        <begin position="28"/>
        <end position="69"/>
    </location>
</feature>
<dbReference type="AlphaFoldDB" id="A0AAV4TVG1"/>
<protein>
    <recommendedName>
        <fullName evidence="2">IRF tryptophan pentad repeat domain-containing protein</fullName>
    </recommendedName>
</protein>
<name>A0AAV4TVG1_CAEEX</name>
<accession>A0AAV4TVG1</accession>
<dbReference type="PROSITE" id="PS51507">
    <property type="entry name" value="IRF_2"/>
    <property type="match status" value="1"/>
</dbReference>
<sequence length="69" mass="8169">MSSSLHSNKHLGQDHKCRRLKRIMRSFIRRTPDPEDISSEKQKEVEKDARRKGLKRFKMRNGGSQTRFG</sequence>
<feature type="domain" description="IRF tryptophan pentad repeat" evidence="2">
    <location>
        <begin position="1"/>
        <end position="61"/>
    </location>
</feature>
<evidence type="ECO:0000259" key="2">
    <source>
        <dbReference type="PROSITE" id="PS51507"/>
    </source>
</evidence>
<dbReference type="Proteomes" id="UP001054945">
    <property type="component" value="Unassembled WGS sequence"/>
</dbReference>
<evidence type="ECO:0000256" key="1">
    <source>
        <dbReference type="SAM" id="MobiDB-lite"/>
    </source>
</evidence>
<evidence type="ECO:0000313" key="3">
    <source>
        <dbReference type="EMBL" id="GIY50348.1"/>
    </source>
</evidence>